<dbReference type="InterPro" id="IPR003615">
    <property type="entry name" value="HNH_nuc"/>
</dbReference>
<feature type="region of interest" description="Disordered" evidence="1">
    <location>
        <begin position="157"/>
        <end position="224"/>
    </location>
</feature>
<dbReference type="EMBL" id="NKCI01000260">
    <property type="protein sequence ID" value="RSL45545.1"/>
    <property type="molecule type" value="Genomic_DNA"/>
</dbReference>
<reference evidence="3 4" key="1">
    <citation type="submission" date="2017-06" db="EMBL/GenBank/DDBJ databases">
        <title>Comparative genomic analysis of Ambrosia Fusariam Clade fungi.</title>
        <authorList>
            <person name="Stajich J.E."/>
            <person name="Carrillo J."/>
            <person name="Kijimoto T."/>
            <person name="Eskalen A."/>
            <person name="O'Donnell K."/>
            <person name="Kasson M."/>
        </authorList>
    </citation>
    <scope>NUCLEOTIDE SEQUENCE [LARGE SCALE GENOMIC DNA]</scope>
    <source>
        <strain evidence="3 4">NRRL62584</strain>
    </source>
</reference>
<proteinExistence type="predicted"/>
<evidence type="ECO:0000313" key="3">
    <source>
        <dbReference type="EMBL" id="RSL45545.1"/>
    </source>
</evidence>
<feature type="compositionally biased region" description="Polar residues" evidence="1">
    <location>
        <begin position="405"/>
        <end position="418"/>
    </location>
</feature>
<organism evidence="3 4">
    <name type="scientific">Fusarium duplospermum</name>
    <dbReference type="NCBI Taxonomy" id="1325734"/>
    <lineage>
        <taxon>Eukaryota</taxon>
        <taxon>Fungi</taxon>
        <taxon>Dikarya</taxon>
        <taxon>Ascomycota</taxon>
        <taxon>Pezizomycotina</taxon>
        <taxon>Sordariomycetes</taxon>
        <taxon>Hypocreomycetidae</taxon>
        <taxon>Hypocreales</taxon>
        <taxon>Nectriaceae</taxon>
        <taxon>Fusarium</taxon>
        <taxon>Fusarium solani species complex</taxon>
    </lineage>
</organism>
<dbReference type="Pfam" id="PF13391">
    <property type="entry name" value="HNH_2"/>
    <property type="match status" value="1"/>
</dbReference>
<evidence type="ECO:0000256" key="1">
    <source>
        <dbReference type="SAM" id="MobiDB-lite"/>
    </source>
</evidence>
<feature type="domain" description="HNH nuclease" evidence="2">
    <location>
        <begin position="250"/>
        <end position="331"/>
    </location>
</feature>
<evidence type="ECO:0000313" key="4">
    <source>
        <dbReference type="Proteomes" id="UP000288168"/>
    </source>
</evidence>
<evidence type="ECO:0000259" key="2">
    <source>
        <dbReference type="Pfam" id="PF13391"/>
    </source>
</evidence>
<accession>A0A428NXM2</accession>
<protein>
    <recommendedName>
        <fullName evidence="2">HNH nuclease domain-containing protein</fullName>
    </recommendedName>
</protein>
<dbReference type="Proteomes" id="UP000288168">
    <property type="component" value="Unassembled WGS sequence"/>
</dbReference>
<name>A0A428NXM2_9HYPO</name>
<feature type="compositionally biased region" description="Polar residues" evidence="1">
    <location>
        <begin position="451"/>
        <end position="473"/>
    </location>
</feature>
<dbReference type="AlphaFoldDB" id="A0A428NXM2"/>
<feature type="compositionally biased region" description="Basic and acidic residues" evidence="1">
    <location>
        <begin position="428"/>
        <end position="446"/>
    </location>
</feature>
<feature type="region of interest" description="Disordered" evidence="1">
    <location>
        <begin position="389"/>
        <end position="489"/>
    </location>
</feature>
<comment type="caution">
    <text evidence="3">The sequence shown here is derived from an EMBL/GenBank/DDBJ whole genome shotgun (WGS) entry which is preliminary data.</text>
</comment>
<dbReference type="OrthoDB" id="2142759at2759"/>
<sequence>MTSAAITPQFRILGWNIHLVCGPEEDHFAGLYHPPGSNSLTYGDIINELCLCFDITASGVTNDSWGDAAFGYLGSVGASLQPLGEPATTATPSSPRLIHGQELDQSVSTPPGDISGEQRPPIVRLHVVRHKNCEMAAETPLKGHLQAGCAKHIPYPSLRRDDRYLPPNKPSTDCRFSRFPYRKTIRARGSQSPPKRSASGSASPTKDPASNQVEDVTDLVAPPDFDIPIDTARQTMASFRNSCLSGTARCAITGKGRSWYMNPTVGLGVQACHIVPQQHYHVYPVPSSFPGGRHDPRRLRAAWERTWSAKNGLLLFSHLHELFDARLFSIHPDTLRIRVFMPYDVLLDYHGVLAQLSPTVDRRALRHHYDMCCIENMAADMPLSEAVSSELPARPSAPGAVSPFESGSHTPILSSMTSPDDLGATGDPSKRYRRVPDPPIDVKEALELPTGHSSTSSSVQYWSGSPLMTSQDENSSEEAEAPHRDKRRRIADSDKAVLCDDEGQALYHSTTVLWEGSITPWNSHQFLADVNYELLHFKHSRSP</sequence>
<feature type="compositionally biased region" description="Polar residues" evidence="1">
    <location>
        <begin position="189"/>
        <end position="214"/>
    </location>
</feature>
<keyword evidence="4" id="KW-1185">Reference proteome</keyword>
<gene>
    <name evidence="3" type="ORF">CEP54_014219</name>
</gene>